<dbReference type="AlphaFoldDB" id="A0A919A887"/>
<gene>
    <name evidence="1" type="ORF">GCM10018772_15540</name>
</gene>
<organism evidence="1 2">
    <name type="scientific">Streptomyces fumanus</name>
    <dbReference type="NCBI Taxonomy" id="67302"/>
    <lineage>
        <taxon>Bacteria</taxon>
        <taxon>Bacillati</taxon>
        <taxon>Actinomycetota</taxon>
        <taxon>Actinomycetes</taxon>
        <taxon>Kitasatosporales</taxon>
        <taxon>Streptomycetaceae</taxon>
        <taxon>Streptomyces</taxon>
    </lineage>
</organism>
<proteinExistence type="predicted"/>
<sequence>MLMAHPAVLRNLIDQYEALRVLHAEDGSEEVRRRMDDVTYTLCVSTGTRDIDSALAAARRRLPEARTEDSTLLTA</sequence>
<reference evidence="1" key="1">
    <citation type="journal article" date="2014" name="Int. J. Syst. Evol. Microbiol.">
        <title>Complete genome sequence of Corynebacterium casei LMG S-19264T (=DSM 44701T), isolated from a smear-ripened cheese.</title>
        <authorList>
            <consortium name="US DOE Joint Genome Institute (JGI-PGF)"/>
            <person name="Walter F."/>
            <person name="Albersmeier A."/>
            <person name="Kalinowski J."/>
            <person name="Ruckert C."/>
        </authorList>
    </citation>
    <scope>NUCLEOTIDE SEQUENCE</scope>
    <source>
        <strain evidence="1">JCM 4477</strain>
    </source>
</reference>
<dbReference type="Pfam" id="PF17196">
    <property type="entry name" value="DUF5133"/>
    <property type="match status" value="1"/>
</dbReference>
<accession>A0A919A887</accession>
<reference evidence="1" key="2">
    <citation type="submission" date="2020-09" db="EMBL/GenBank/DDBJ databases">
        <authorList>
            <person name="Sun Q."/>
            <person name="Ohkuma M."/>
        </authorList>
    </citation>
    <scope>NUCLEOTIDE SEQUENCE</scope>
    <source>
        <strain evidence="1">JCM 4477</strain>
    </source>
</reference>
<evidence type="ECO:0000313" key="1">
    <source>
        <dbReference type="EMBL" id="GHE92748.1"/>
    </source>
</evidence>
<keyword evidence="2" id="KW-1185">Reference proteome</keyword>
<name>A0A919A887_9ACTN</name>
<evidence type="ECO:0000313" key="2">
    <source>
        <dbReference type="Proteomes" id="UP000630718"/>
    </source>
</evidence>
<dbReference type="InterPro" id="IPR033457">
    <property type="entry name" value="DUF5133"/>
</dbReference>
<dbReference type="EMBL" id="BNBI01000003">
    <property type="protein sequence ID" value="GHE92748.1"/>
    <property type="molecule type" value="Genomic_DNA"/>
</dbReference>
<protein>
    <submittedName>
        <fullName evidence="1">DUF5133 domain-containing protein</fullName>
    </submittedName>
</protein>
<comment type="caution">
    <text evidence="1">The sequence shown here is derived from an EMBL/GenBank/DDBJ whole genome shotgun (WGS) entry which is preliminary data.</text>
</comment>
<dbReference type="Proteomes" id="UP000630718">
    <property type="component" value="Unassembled WGS sequence"/>
</dbReference>
<dbReference type="RefSeq" id="WP_190203386.1">
    <property type="nucleotide sequence ID" value="NZ_BNBI01000003.1"/>
</dbReference>